<feature type="domain" description="BT-3987-like N-terminal" evidence="2">
    <location>
        <begin position="62"/>
        <end position="154"/>
    </location>
</feature>
<accession>A0ABV3ZCP1</accession>
<reference evidence="3 4" key="1">
    <citation type="submission" date="2023-07" db="EMBL/GenBank/DDBJ databases">
        <authorList>
            <person name="Lian W.-H."/>
        </authorList>
    </citation>
    <scope>NUCLEOTIDE SEQUENCE [LARGE SCALE GENOMIC DNA]</scope>
    <source>
        <strain evidence="3 4">SYSU DXS3180</strain>
    </source>
</reference>
<keyword evidence="4" id="KW-1185">Reference proteome</keyword>
<keyword evidence="1" id="KW-0732">Signal</keyword>
<name>A0ABV3ZCP1_9BACT</name>
<evidence type="ECO:0000313" key="4">
    <source>
        <dbReference type="Proteomes" id="UP001560573"/>
    </source>
</evidence>
<dbReference type="Gene3D" id="2.60.40.1740">
    <property type="entry name" value="hypothetical protein (bacova_03559)"/>
    <property type="match status" value="1"/>
</dbReference>
<dbReference type="Proteomes" id="UP001560573">
    <property type="component" value="Unassembled WGS sequence"/>
</dbReference>
<comment type="caution">
    <text evidence="3">The sequence shown here is derived from an EMBL/GenBank/DDBJ whole genome shotgun (WGS) entry which is preliminary data.</text>
</comment>
<dbReference type="RefSeq" id="WP_369329045.1">
    <property type="nucleotide sequence ID" value="NZ_JAULBC010000002.1"/>
</dbReference>
<dbReference type="Pfam" id="PF08522">
    <property type="entry name" value="BT_3987-like_N"/>
    <property type="match status" value="1"/>
</dbReference>
<organism evidence="3 4">
    <name type="scientific">Danxiaibacter flavus</name>
    <dbReference type="NCBI Taxonomy" id="3049108"/>
    <lineage>
        <taxon>Bacteria</taxon>
        <taxon>Pseudomonadati</taxon>
        <taxon>Bacteroidota</taxon>
        <taxon>Chitinophagia</taxon>
        <taxon>Chitinophagales</taxon>
        <taxon>Chitinophagaceae</taxon>
        <taxon>Danxiaibacter</taxon>
    </lineage>
</organism>
<protein>
    <submittedName>
        <fullName evidence="3">DUF1735 domain-containing protein</fullName>
    </submittedName>
</protein>
<gene>
    <name evidence="3" type="ORF">QTN47_09070</name>
</gene>
<feature type="chain" id="PRO_5045571782" evidence="1">
    <location>
        <begin position="20"/>
        <end position="296"/>
    </location>
</feature>
<dbReference type="EMBL" id="JAULBC010000002">
    <property type="protein sequence ID" value="MEX6687641.1"/>
    <property type="molecule type" value="Genomic_DNA"/>
</dbReference>
<evidence type="ECO:0000313" key="3">
    <source>
        <dbReference type="EMBL" id="MEX6687641.1"/>
    </source>
</evidence>
<evidence type="ECO:0000259" key="2">
    <source>
        <dbReference type="Pfam" id="PF08522"/>
    </source>
</evidence>
<dbReference type="PROSITE" id="PS51257">
    <property type="entry name" value="PROKAR_LIPOPROTEIN"/>
    <property type="match status" value="1"/>
</dbReference>
<dbReference type="InterPro" id="IPR013728">
    <property type="entry name" value="BT_3987-like_N"/>
</dbReference>
<feature type="signal peptide" evidence="1">
    <location>
        <begin position="1"/>
        <end position="19"/>
    </location>
</feature>
<sequence>MKKIIIKVLPLLIGITGLASCLKEAPSFNPDDSNNVVEFGNTGAVQHYGDQIGFASDLGSIAVGDTATFNVNLSYSGAKVAGEDITVTLDLDETLLTGTDHIMPPAELFSFPKTAVIKKGAQVTQIKVTIKRTEAFDFTVNYALPLKITAVSNNTPISGNFGAALYAFALRNQFDGVYQMKGYALRGGDANLTGYFKPIEMDLKTMGATSVQFGDLQVWGNGSGVGVGNPLISVDVKPSVDKYDVTMSSSGGIYNAPGYASHYDVASKTFYISFTWGAGPSARLATDTLTFLRARD</sequence>
<evidence type="ECO:0000256" key="1">
    <source>
        <dbReference type="SAM" id="SignalP"/>
    </source>
</evidence>
<proteinExistence type="predicted"/>